<dbReference type="PANTHER" id="PTHR47187:SF1">
    <property type="entry name" value="NFATC2-INTERACTING PROTEIN"/>
    <property type="match status" value="1"/>
</dbReference>
<dbReference type="GO" id="GO:0000724">
    <property type="term" value="P:double-strand break repair via homologous recombination"/>
    <property type="evidence" value="ECO:0007669"/>
    <property type="project" value="EnsemblMetazoa"/>
</dbReference>
<dbReference type="InterPro" id="IPR052324">
    <property type="entry name" value="NFATC2-Int_DNA_Repair"/>
</dbReference>
<dbReference type="eggNOG" id="KOG1769">
    <property type="taxonomic scope" value="Eukaryota"/>
</dbReference>
<feature type="compositionally biased region" description="Basic residues" evidence="3">
    <location>
        <begin position="52"/>
        <end position="69"/>
    </location>
</feature>
<dbReference type="PhylomeDB" id="B4NL85"/>
<dbReference type="GO" id="GO:0045944">
    <property type="term" value="P:positive regulation of transcription by RNA polymerase II"/>
    <property type="evidence" value="ECO:0007669"/>
    <property type="project" value="TreeGrafter"/>
</dbReference>
<dbReference type="FunCoup" id="B4NL85">
    <property type="interactions" value="97"/>
</dbReference>
<dbReference type="CDD" id="cd01763">
    <property type="entry name" value="Ubl_SUMO_like"/>
    <property type="match status" value="1"/>
</dbReference>
<dbReference type="InParanoid" id="B4NL85"/>
<reference evidence="5 6" key="1">
    <citation type="journal article" date="2007" name="Nature">
        <title>Evolution of genes and genomes on the Drosophila phylogeny.</title>
        <authorList>
            <consortium name="Drosophila 12 Genomes Consortium"/>
            <person name="Clark A.G."/>
            <person name="Eisen M.B."/>
            <person name="Smith D.R."/>
            <person name="Bergman C.M."/>
            <person name="Oliver B."/>
            <person name="Markow T.A."/>
            <person name="Kaufman T.C."/>
            <person name="Kellis M."/>
            <person name="Gelbart W."/>
            <person name="Iyer V.N."/>
            <person name="Pollard D.A."/>
            <person name="Sackton T.B."/>
            <person name="Larracuente A.M."/>
            <person name="Singh N.D."/>
            <person name="Abad J.P."/>
            <person name="Abt D.N."/>
            <person name="Adryan B."/>
            <person name="Aguade M."/>
            <person name="Akashi H."/>
            <person name="Anderson W.W."/>
            <person name="Aquadro C.F."/>
            <person name="Ardell D.H."/>
            <person name="Arguello R."/>
            <person name="Artieri C.G."/>
            <person name="Barbash D.A."/>
            <person name="Barker D."/>
            <person name="Barsanti P."/>
            <person name="Batterham P."/>
            <person name="Batzoglou S."/>
            <person name="Begun D."/>
            <person name="Bhutkar A."/>
            <person name="Blanco E."/>
            <person name="Bosak S.A."/>
            <person name="Bradley R.K."/>
            <person name="Brand A.D."/>
            <person name="Brent M.R."/>
            <person name="Brooks A.N."/>
            <person name="Brown R.H."/>
            <person name="Butlin R.K."/>
            <person name="Caggese C."/>
            <person name="Calvi B.R."/>
            <person name="Bernardo de Carvalho A."/>
            <person name="Caspi A."/>
            <person name="Castrezana S."/>
            <person name="Celniker S.E."/>
            <person name="Chang J.L."/>
            <person name="Chapple C."/>
            <person name="Chatterji S."/>
            <person name="Chinwalla A."/>
            <person name="Civetta A."/>
            <person name="Clifton S.W."/>
            <person name="Comeron J.M."/>
            <person name="Costello J.C."/>
            <person name="Coyne J.A."/>
            <person name="Daub J."/>
            <person name="David R.G."/>
            <person name="Delcher A.L."/>
            <person name="Delehaunty K."/>
            <person name="Do C.B."/>
            <person name="Ebling H."/>
            <person name="Edwards K."/>
            <person name="Eickbush T."/>
            <person name="Evans J.D."/>
            <person name="Filipski A."/>
            <person name="Findeiss S."/>
            <person name="Freyhult E."/>
            <person name="Fulton L."/>
            <person name="Fulton R."/>
            <person name="Garcia A.C."/>
            <person name="Gardiner A."/>
            <person name="Garfield D.A."/>
            <person name="Garvin B.E."/>
            <person name="Gibson G."/>
            <person name="Gilbert D."/>
            <person name="Gnerre S."/>
            <person name="Godfrey J."/>
            <person name="Good R."/>
            <person name="Gotea V."/>
            <person name="Gravely B."/>
            <person name="Greenberg A.J."/>
            <person name="Griffiths-Jones S."/>
            <person name="Gross S."/>
            <person name="Guigo R."/>
            <person name="Gustafson E.A."/>
            <person name="Haerty W."/>
            <person name="Hahn M.W."/>
            <person name="Halligan D.L."/>
            <person name="Halpern A.L."/>
            <person name="Halter G.M."/>
            <person name="Han M.V."/>
            <person name="Heger A."/>
            <person name="Hillier L."/>
            <person name="Hinrichs A.S."/>
            <person name="Holmes I."/>
            <person name="Hoskins R.A."/>
            <person name="Hubisz M.J."/>
            <person name="Hultmark D."/>
            <person name="Huntley M.A."/>
            <person name="Jaffe D.B."/>
            <person name="Jagadeeshan S."/>
            <person name="Jeck W.R."/>
            <person name="Johnson J."/>
            <person name="Jones C.D."/>
            <person name="Jordan W.C."/>
            <person name="Karpen G.H."/>
            <person name="Kataoka E."/>
            <person name="Keightley P.D."/>
            <person name="Kheradpour P."/>
            <person name="Kirkness E.F."/>
            <person name="Koerich L.B."/>
            <person name="Kristiansen K."/>
            <person name="Kudrna D."/>
            <person name="Kulathinal R.J."/>
            <person name="Kumar S."/>
            <person name="Kwok R."/>
            <person name="Lander E."/>
            <person name="Langley C.H."/>
            <person name="Lapoint R."/>
            <person name="Lazzaro B.P."/>
            <person name="Lee S.J."/>
            <person name="Levesque L."/>
            <person name="Li R."/>
            <person name="Lin C.F."/>
            <person name="Lin M.F."/>
            <person name="Lindblad-Toh K."/>
            <person name="Llopart A."/>
            <person name="Long M."/>
            <person name="Low L."/>
            <person name="Lozovsky E."/>
            <person name="Lu J."/>
            <person name="Luo M."/>
            <person name="Machado C.A."/>
            <person name="Makalowski W."/>
            <person name="Marzo M."/>
            <person name="Matsuda M."/>
            <person name="Matzkin L."/>
            <person name="McAllister B."/>
            <person name="McBride C.S."/>
            <person name="McKernan B."/>
            <person name="McKernan K."/>
            <person name="Mendez-Lago M."/>
            <person name="Minx P."/>
            <person name="Mollenhauer M.U."/>
            <person name="Montooth K."/>
            <person name="Mount S.M."/>
            <person name="Mu X."/>
            <person name="Myers E."/>
            <person name="Negre B."/>
            <person name="Newfeld S."/>
            <person name="Nielsen R."/>
            <person name="Noor M.A."/>
            <person name="O'Grady P."/>
            <person name="Pachter L."/>
            <person name="Papaceit M."/>
            <person name="Parisi M.J."/>
            <person name="Parisi M."/>
            <person name="Parts L."/>
            <person name="Pedersen J.S."/>
            <person name="Pesole G."/>
            <person name="Phillippy A.M."/>
            <person name="Ponting C.P."/>
            <person name="Pop M."/>
            <person name="Porcelli D."/>
            <person name="Powell J.R."/>
            <person name="Prohaska S."/>
            <person name="Pruitt K."/>
            <person name="Puig M."/>
            <person name="Quesneville H."/>
            <person name="Ram K.R."/>
            <person name="Rand D."/>
            <person name="Rasmussen M.D."/>
            <person name="Reed L.K."/>
            <person name="Reenan R."/>
            <person name="Reily A."/>
            <person name="Remington K.A."/>
            <person name="Rieger T.T."/>
            <person name="Ritchie M.G."/>
            <person name="Robin C."/>
            <person name="Rogers Y.H."/>
            <person name="Rohde C."/>
            <person name="Rozas J."/>
            <person name="Rubenfield M.J."/>
            <person name="Ruiz A."/>
            <person name="Russo S."/>
            <person name="Salzberg S.L."/>
            <person name="Sanchez-Gracia A."/>
            <person name="Saranga D.J."/>
            <person name="Sato H."/>
            <person name="Schaeffer S.W."/>
            <person name="Schatz M.C."/>
            <person name="Schlenke T."/>
            <person name="Schwartz R."/>
            <person name="Segarra C."/>
            <person name="Singh R.S."/>
            <person name="Sirot L."/>
            <person name="Sirota M."/>
            <person name="Sisneros N.B."/>
            <person name="Smith C.D."/>
            <person name="Smith T.F."/>
            <person name="Spieth J."/>
            <person name="Stage D.E."/>
            <person name="Stark A."/>
            <person name="Stephan W."/>
            <person name="Strausberg R.L."/>
            <person name="Strempel S."/>
            <person name="Sturgill D."/>
            <person name="Sutton G."/>
            <person name="Sutton G.G."/>
            <person name="Tao W."/>
            <person name="Teichmann S."/>
            <person name="Tobari Y.N."/>
            <person name="Tomimura Y."/>
            <person name="Tsolas J.M."/>
            <person name="Valente V.L."/>
            <person name="Venter E."/>
            <person name="Venter J.C."/>
            <person name="Vicario S."/>
            <person name="Vieira F.G."/>
            <person name="Vilella A.J."/>
            <person name="Villasante A."/>
            <person name="Walenz B."/>
            <person name="Wang J."/>
            <person name="Wasserman M."/>
            <person name="Watts T."/>
            <person name="Wilson D."/>
            <person name="Wilson R.K."/>
            <person name="Wing R.A."/>
            <person name="Wolfner M.F."/>
            <person name="Wong A."/>
            <person name="Wong G.K."/>
            <person name="Wu C.I."/>
            <person name="Wu G."/>
            <person name="Yamamoto D."/>
            <person name="Yang H.P."/>
            <person name="Yang S.P."/>
            <person name="Yorke J.A."/>
            <person name="Yoshida K."/>
            <person name="Zdobnov E."/>
            <person name="Zhang P."/>
            <person name="Zhang Y."/>
            <person name="Zimin A.V."/>
            <person name="Baldwin J."/>
            <person name="Abdouelleil A."/>
            <person name="Abdulkadir J."/>
            <person name="Abebe A."/>
            <person name="Abera B."/>
            <person name="Abreu J."/>
            <person name="Acer S.C."/>
            <person name="Aftuck L."/>
            <person name="Alexander A."/>
            <person name="An P."/>
            <person name="Anderson E."/>
            <person name="Anderson S."/>
            <person name="Arachi H."/>
            <person name="Azer M."/>
            <person name="Bachantsang P."/>
            <person name="Barry A."/>
            <person name="Bayul T."/>
            <person name="Berlin A."/>
            <person name="Bessette D."/>
            <person name="Bloom T."/>
            <person name="Blye J."/>
            <person name="Boguslavskiy L."/>
            <person name="Bonnet C."/>
            <person name="Boukhgalter B."/>
            <person name="Bourzgui I."/>
            <person name="Brown A."/>
            <person name="Cahill P."/>
            <person name="Channer S."/>
            <person name="Cheshatsang Y."/>
            <person name="Chuda L."/>
            <person name="Citroen M."/>
            <person name="Collymore A."/>
            <person name="Cooke P."/>
            <person name="Costello M."/>
            <person name="D'Aco K."/>
            <person name="Daza R."/>
            <person name="De Haan G."/>
            <person name="DeGray S."/>
            <person name="DeMaso C."/>
            <person name="Dhargay N."/>
            <person name="Dooley K."/>
            <person name="Dooley E."/>
            <person name="Doricent M."/>
            <person name="Dorje P."/>
            <person name="Dorjee K."/>
            <person name="Dupes A."/>
            <person name="Elong R."/>
            <person name="Falk J."/>
            <person name="Farina A."/>
            <person name="Faro S."/>
            <person name="Ferguson D."/>
            <person name="Fisher S."/>
            <person name="Foley C.D."/>
            <person name="Franke A."/>
            <person name="Friedrich D."/>
            <person name="Gadbois L."/>
            <person name="Gearin G."/>
            <person name="Gearin C.R."/>
            <person name="Giannoukos G."/>
            <person name="Goode T."/>
            <person name="Graham J."/>
            <person name="Grandbois E."/>
            <person name="Grewal S."/>
            <person name="Gyaltsen K."/>
            <person name="Hafez N."/>
            <person name="Hagos B."/>
            <person name="Hall J."/>
            <person name="Henson C."/>
            <person name="Hollinger A."/>
            <person name="Honan T."/>
            <person name="Huard M.D."/>
            <person name="Hughes L."/>
            <person name="Hurhula B."/>
            <person name="Husby M.E."/>
            <person name="Kamat A."/>
            <person name="Kanga B."/>
            <person name="Kashin S."/>
            <person name="Khazanovich D."/>
            <person name="Kisner P."/>
            <person name="Lance K."/>
            <person name="Lara M."/>
            <person name="Lee W."/>
            <person name="Lennon N."/>
            <person name="Letendre F."/>
            <person name="LeVine R."/>
            <person name="Lipovsky A."/>
            <person name="Liu X."/>
            <person name="Liu J."/>
            <person name="Liu S."/>
            <person name="Lokyitsang T."/>
            <person name="Lokyitsang Y."/>
            <person name="Lubonja R."/>
            <person name="Lui A."/>
            <person name="MacDonald P."/>
            <person name="Magnisalis V."/>
            <person name="Maru K."/>
            <person name="Matthews C."/>
            <person name="McCusker W."/>
            <person name="McDonough S."/>
            <person name="Mehta T."/>
            <person name="Meldrim J."/>
            <person name="Meneus L."/>
            <person name="Mihai O."/>
            <person name="Mihalev A."/>
            <person name="Mihova T."/>
            <person name="Mittelman R."/>
            <person name="Mlenga V."/>
            <person name="Montmayeur A."/>
            <person name="Mulrain L."/>
            <person name="Navidi A."/>
            <person name="Naylor J."/>
            <person name="Negash T."/>
            <person name="Nguyen T."/>
            <person name="Nguyen N."/>
            <person name="Nicol R."/>
            <person name="Norbu C."/>
            <person name="Norbu N."/>
            <person name="Novod N."/>
            <person name="O'Neill B."/>
            <person name="Osman S."/>
            <person name="Markiewicz E."/>
            <person name="Oyono O.L."/>
            <person name="Patti C."/>
            <person name="Phunkhang P."/>
            <person name="Pierre F."/>
            <person name="Priest M."/>
            <person name="Raghuraman S."/>
            <person name="Rege F."/>
            <person name="Reyes R."/>
            <person name="Rise C."/>
            <person name="Rogov P."/>
            <person name="Ross K."/>
            <person name="Ryan E."/>
            <person name="Settipalli S."/>
            <person name="Shea T."/>
            <person name="Sherpa N."/>
            <person name="Shi L."/>
            <person name="Shih D."/>
            <person name="Sparrow T."/>
            <person name="Spaulding J."/>
            <person name="Stalker J."/>
            <person name="Stange-Thomann N."/>
            <person name="Stavropoulos S."/>
            <person name="Stone C."/>
            <person name="Strader C."/>
            <person name="Tesfaye S."/>
            <person name="Thomson T."/>
            <person name="Thoulutsang Y."/>
            <person name="Thoulutsang D."/>
            <person name="Topham K."/>
            <person name="Topping I."/>
            <person name="Tsamla T."/>
            <person name="Vassiliev H."/>
            <person name="Vo A."/>
            <person name="Wangchuk T."/>
            <person name="Wangdi T."/>
            <person name="Weiand M."/>
            <person name="Wilkinson J."/>
            <person name="Wilson A."/>
            <person name="Yadav S."/>
            <person name="Young G."/>
            <person name="Yu Q."/>
            <person name="Zembek L."/>
            <person name="Zhong D."/>
            <person name="Zimmer A."/>
            <person name="Zwirko Z."/>
            <person name="Jaffe D.B."/>
            <person name="Alvarez P."/>
            <person name="Brockman W."/>
            <person name="Butler J."/>
            <person name="Chin C."/>
            <person name="Gnerre S."/>
            <person name="Grabherr M."/>
            <person name="Kleber M."/>
            <person name="Mauceli E."/>
            <person name="MacCallum I."/>
        </authorList>
    </citation>
    <scope>NUCLEOTIDE SEQUENCE [LARGE SCALE GENOMIC DNA]</scope>
    <source>
        <strain evidence="6">Tucson 14030-0811.24</strain>
    </source>
</reference>
<dbReference type="HOGENOM" id="CLU_680216_0_0_1"/>
<evidence type="ECO:0000259" key="4">
    <source>
        <dbReference type="Pfam" id="PF11976"/>
    </source>
</evidence>
<dbReference type="PANTHER" id="PTHR47187">
    <property type="entry name" value="NFATC2-INTERACTING PROTEIN"/>
    <property type="match status" value="1"/>
</dbReference>
<feature type="region of interest" description="Disordered" evidence="3">
    <location>
        <begin position="103"/>
        <end position="162"/>
    </location>
</feature>
<evidence type="ECO:0000256" key="1">
    <source>
        <dbReference type="ARBA" id="ARBA00004123"/>
    </source>
</evidence>
<sequence>MSDDDDCDVFSVLSRRVPVQEVPKEQLSLPNDSLSQEADYDIINAADTQTTSKKRGKAAKPVTKSKKTTKSVNAKLPKDAKEVAAPRPLSPVSQLIVEMEENHTKEQANEHESAPVARRTRSSLGKADTKSKTTETTRVPNVSPPKQRRRGRKPLNANANEKVDLQIPQQSSHRRQVAELAARSKVVDSIDLVSAVMPRIEGFINLDSDEDTPKTAVESNVAQIDPDMDNYSINISLSWLGEIQVYQMRKFQKFTHMFQEVAKRNDVGVDDVVINMEDHFLKPHESPYSIGLKDFHILSGRAIKSNINNNNNINKLIADANSIMALTRKPKKFQLKVQEDRMKHPLIIPMKKTDTFNILYIQCSEELNCNVRDIQLFFDGDLLDPKDTPVNQDMEGNEMIDMRRKT</sequence>
<dbReference type="GO" id="GO:0034399">
    <property type="term" value="C:nuclear periphery"/>
    <property type="evidence" value="ECO:0007669"/>
    <property type="project" value="EnsemblMetazoa"/>
</dbReference>
<dbReference type="SUPFAM" id="SSF54236">
    <property type="entry name" value="Ubiquitin-like"/>
    <property type="match status" value="1"/>
</dbReference>
<keyword evidence="6" id="KW-1185">Reference proteome</keyword>
<dbReference type="OrthoDB" id="442921at2759"/>
<feature type="domain" description="Rad60/SUMO-like" evidence="4">
    <location>
        <begin position="335"/>
        <end position="402"/>
    </location>
</feature>
<organism evidence="5 6">
    <name type="scientific">Drosophila willistoni</name>
    <name type="common">Fruit fly</name>
    <dbReference type="NCBI Taxonomy" id="7260"/>
    <lineage>
        <taxon>Eukaryota</taxon>
        <taxon>Metazoa</taxon>
        <taxon>Ecdysozoa</taxon>
        <taxon>Arthropoda</taxon>
        <taxon>Hexapoda</taxon>
        <taxon>Insecta</taxon>
        <taxon>Pterygota</taxon>
        <taxon>Neoptera</taxon>
        <taxon>Endopterygota</taxon>
        <taxon>Diptera</taxon>
        <taxon>Brachycera</taxon>
        <taxon>Muscomorpha</taxon>
        <taxon>Ephydroidea</taxon>
        <taxon>Drosophilidae</taxon>
        <taxon>Drosophila</taxon>
        <taxon>Sophophora</taxon>
    </lineage>
</organism>
<gene>
    <name evidence="5" type="primary">Dwil\GK13227</name>
    <name evidence="5" type="ORF">Dwil_GK13227</name>
</gene>
<comment type="subcellular location">
    <subcellularLocation>
        <location evidence="1">Nucleus</location>
    </subcellularLocation>
</comment>
<evidence type="ECO:0000256" key="2">
    <source>
        <dbReference type="ARBA" id="ARBA00023242"/>
    </source>
</evidence>
<dbReference type="OMA" id="AHMFKEV"/>
<dbReference type="KEGG" id="dwi:6651689"/>
<evidence type="ECO:0000313" key="6">
    <source>
        <dbReference type="Proteomes" id="UP000007798"/>
    </source>
</evidence>
<accession>B4NL85</accession>
<dbReference type="Gene3D" id="3.10.20.90">
    <property type="entry name" value="Phosphatidylinositol 3-kinase Catalytic Subunit, Chain A, domain 1"/>
    <property type="match status" value="2"/>
</dbReference>
<dbReference type="SMR" id="B4NL85"/>
<dbReference type="InterPro" id="IPR029071">
    <property type="entry name" value="Ubiquitin-like_domsf"/>
</dbReference>
<proteinExistence type="predicted"/>
<dbReference type="InterPro" id="IPR022617">
    <property type="entry name" value="Rad60/SUMO-like_dom"/>
</dbReference>
<evidence type="ECO:0000313" key="5">
    <source>
        <dbReference type="EMBL" id="EDW84288.1"/>
    </source>
</evidence>
<name>B4NL85_DROWI</name>
<dbReference type="EMBL" id="CH964272">
    <property type="protein sequence ID" value="EDW84288.1"/>
    <property type="molecule type" value="Genomic_DNA"/>
</dbReference>
<dbReference type="Proteomes" id="UP000007798">
    <property type="component" value="Unassembled WGS sequence"/>
</dbReference>
<dbReference type="Pfam" id="PF11976">
    <property type="entry name" value="Rad60-SLD"/>
    <property type="match status" value="1"/>
</dbReference>
<keyword evidence="2" id="KW-0539">Nucleus</keyword>
<dbReference type="STRING" id="7260.B4NL85"/>
<dbReference type="AlphaFoldDB" id="B4NL85"/>
<protein>
    <recommendedName>
        <fullName evidence="4">Rad60/SUMO-like domain-containing protein</fullName>
    </recommendedName>
</protein>
<feature type="region of interest" description="Disordered" evidence="3">
    <location>
        <begin position="45"/>
        <end position="89"/>
    </location>
</feature>
<evidence type="ECO:0000256" key="3">
    <source>
        <dbReference type="SAM" id="MobiDB-lite"/>
    </source>
</evidence>
<feature type="compositionally biased region" description="Basic and acidic residues" evidence="3">
    <location>
        <begin position="103"/>
        <end position="113"/>
    </location>
</feature>